<reference evidence="1 2" key="1">
    <citation type="submission" date="2016-02" db="EMBL/GenBank/DDBJ databases">
        <title>Genome analysis of coral dinoflagellate symbionts highlights evolutionary adaptations to a symbiotic lifestyle.</title>
        <authorList>
            <person name="Aranda M."/>
            <person name="Li Y."/>
            <person name="Liew Y.J."/>
            <person name="Baumgarten S."/>
            <person name="Simakov O."/>
            <person name="Wilson M."/>
            <person name="Piel J."/>
            <person name="Ashoor H."/>
            <person name="Bougouffa S."/>
            <person name="Bajic V.B."/>
            <person name="Ryu T."/>
            <person name="Ravasi T."/>
            <person name="Bayer T."/>
            <person name="Micklem G."/>
            <person name="Kim H."/>
            <person name="Bhak J."/>
            <person name="Lajeunesse T.C."/>
            <person name="Voolstra C.R."/>
        </authorList>
    </citation>
    <scope>NUCLEOTIDE SEQUENCE [LARGE SCALE GENOMIC DNA]</scope>
    <source>
        <strain evidence="1 2">CCMP2467</strain>
    </source>
</reference>
<gene>
    <name evidence="1" type="ORF">AK812_SmicGene7549</name>
</gene>
<dbReference type="EMBL" id="LSRX01000108">
    <property type="protein sequence ID" value="OLQ08880.1"/>
    <property type="molecule type" value="Genomic_DNA"/>
</dbReference>
<accession>A0A1Q9EN82</accession>
<dbReference type="OrthoDB" id="440119at2759"/>
<comment type="caution">
    <text evidence="1">The sequence shown here is derived from an EMBL/GenBank/DDBJ whole genome shotgun (WGS) entry which is preliminary data.</text>
</comment>
<protein>
    <submittedName>
        <fullName evidence="1">Uncharacterized protein</fullName>
    </submittedName>
</protein>
<dbReference type="AlphaFoldDB" id="A0A1Q9EN82"/>
<name>A0A1Q9EN82_SYMMI</name>
<keyword evidence="2" id="KW-1185">Reference proteome</keyword>
<sequence>MDGWMAGWVAWKPTSGSNPEVYGSLRRPSLVVMAPAASRCVLRAAALVAVTAGLWLTQAFVAAPAPQTSPALRAAGPRATASTATAQTGSETTALAASCLLAGVSASLARRATARRADQQESEQKKPFSVWEPDTYGNISMDDVKKYGAAGTLSYVITELIFWAVAFPSECIVYLNTAGHWPDFSKPEESAAVFGLVFAASNIARLLLPIRFGAALAMAPWVDENIMQKFSKQEAKAMCGNNHRLEHSPSISALSVKGFKSGVGSGGVEISWFTMDVGA</sequence>
<proteinExistence type="predicted"/>
<dbReference type="Proteomes" id="UP000186817">
    <property type="component" value="Unassembled WGS sequence"/>
</dbReference>
<evidence type="ECO:0000313" key="2">
    <source>
        <dbReference type="Proteomes" id="UP000186817"/>
    </source>
</evidence>
<evidence type="ECO:0000313" key="1">
    <source>
        <dbReference type="EMBL" id="OLQ08880.1"/>
    </source>
</evidence>
<organism evidence="1 2">
    <name type="scientific">Symbiodinium microadriaticum</name>
    <name type="common">Dinoflagellate</name>
    <name type="synonym">Zooxanthella microadriatica</name>
    <dbReference type="NCBI Taxonomy" id="2951"/>
    <lineage>
        <taxon>Eukaryota</taxon>
        <taxon>Sar</taxon>
        <taxon>Alveolata</taxon>
        <taxon>Dinophyceae</taxon>
        <taxon>Suessiales</taxon>
        <taxon>Symbiodiniaceae</taxon>
        <taxon>Symbiodinium</taxon>
    </lineage>
</organism>